<dbReference type="InterPro" id="IPR029016">
    <property type="entry name" value="GAF-like_dom_sf"/>
</dbReference>
<gene>
    <name evidence="2" type="ORF">DESME_08720</name>
</gene>
<dbReference type="PANTHER" id="PTHR45138">
    <property type="entry name" value="REGULATORY COMPONENTS OF SENSORY TRANSDUCTION SYSTEM"/>
    <property type="match status" value="1"/>
</dbReference>
<dbReference type="STRING" id="871968.DESME_08720"/>
<dbReference type="PANTHER" id="PTHR45138:SF9">
    <property type="entry name" value="DIGUANYLATE CYCLASE DGCM-RELATED"/>
    <property type="match status" value="1"/>
</dbReference>
<dbReference type="CDD" id="cd01949">
    <property type="entry name" value="GGDEF"/>
    <property type="match status" value="1"/>
</dbReference>
<dbReference type="SMART" id="SM00267">
    <property type="entry name" value="GGDEF"/>
    <property type="match status" value="1"/>
</dbReference>
<dbReference type="PROSITE" id="PS50887">
    <property type="entry name" value="GGDEF"/>
    <property type="match status" value="1"/>
</dbReference>
<name>W0E8G0_9FIRM</name>
<dbReference type="SUPFAM" id="SSF55781">
    <property type="entry name" value="GAF domain-like"/>
    <property type="match status" value="2"/>
</dbReference>
<dbReference type="InterPro" id="IPR050469">
    <property type="entry name" value="Diguanylate_Cyclase"/>
</dbReference>
<feature type="domain" description="GGDEF" evidence="1">
    <location>
        <begin position="477"/>
        <end position="602"/>
    </location>
</feature>
<evidence type="ECO:0000259" key="1">
    <source>
        <dbReference type="PROSITE" id="PS50887"/>
    </source>
</evidence>
<dbReference type="SUPFAM" id="SSF55073">
    <property type="entry name" value="Nucleotide cyclase"/>
    <property type="match status" value="1"/>
</dbReference>
<evidence type="ECO:0000313" key="3">
    <source>
        <dbReference type="Proteomes" id="UP000010847"/>
    </source>
</evidence>
<accession>W0E8G0</accession>
<dbReference type="InterPro" id="IPR029787">
    <property type="entry name" value="Nucleotide_cyclase"/>
</dbReference>
<proteinExistence type="predicted"/>
<reference evidence="2 3" key="1">
    <citation type="submission" date="2013-12" db="EMBL/GenBank/DDBJ databases">
        <authorList>
            <consortium name="DOE Joint Genome Institute"/>
            <person name="Smidt H."/>
            <person name="Huntemann M."/>
            <person name="Han J."/>
            <person name="Chen A."/>
            <person name="Kyrpides N."/>
            <person name="Mavromatis K."/>
            <person name="Markowitz V."/>
            <person name="Palaniappan K."/>
            <person name="Ivanova N."/>
            <person name="Schaumberg A."/>
            <person name="Pati A."/>
            <person name="Liolios K."/>
            <person name="Nordberg H.P."/>
            <person name="Cantor M.N."/>
            <person name="Hua S.X."/>
            <person name="Woyke T."/>
        </authorList>
    </citation>
    <scope>NUCLEOTIDE SEQUENCE [LARGE SCALE GENOMIC DNA]</scope>
    <source>
        <strain evidence="3">DSM 15288</strain>
    </source>
</reference>
<dbReference type="Proteomes" id="UP000010847">
    <property type="component" value="Chromosome"/>
</dbReference>
<dbReference type="Gene3D" id="3.30.70.270">
    <property type="match status" value="1"/>
</dbReference>
<dbReference type="Gene3D" id="3.30.450.40">
    <property type="match status" value="2"/>
</dbReference>
<dbReference type="GO" id="GO:0052621">
    <property type="term" value="F:diguanylate cyclase activity"/>
    <property type="evidence" value="ECO:0007669"/>
    <property type="project" value="TreeGrafter"/>
</dbReference>
<evidence type="ECO:0000313" key="2">
    <source>
        <dbReference type="EMBL" id="AHF07150.1"/>
    </source>
</evidence>
<dbReference type="InterPro" id="IPR043128">
    <property type="entry name" value="Rev_trsase/Diguanyl_cyclase"/>
</dbReference>
<dbReference type="Pfam" id="PF00990">
    <property type="entry name" value="GGDEF"/>
    <property type="match status" value="1"/>
</dbReference>
<sequence length="602" mass="69713">MESVFEQKIQEYMPILQHLLSAICEKEHEWIVTNRKKVLYTSPGAFIETGIFQGMSTEELPWFKEILYKKDRVVIKKQGWRADSEKRGLIVGVPLLDESAEVQGACFSITEFHDKIRANDVLNLAQDMAREEDQFAALKIVTRRVLDLFQVSMVGVWLWTEGEYGVVSVSTSSEELRSYVENKLPPEFGLDWVNHFSKTEKNEQHQLIRYNLDQLNEAWVKPLKEFGLVTLVSIPLNHFGQTLGQIVLFTQERENIDNENIYWLRQIVPFVSSFVYEQQLRMAALEREQALTLLLRGTEILVQADTEEQLLTEAGEMAMEILFLPGGFFFLYEQGEWIIRAPFGRLKQAEWAWKDWVWKQMERDKYDRFTNPHAVSHFLEVGDNPEHWRKILIQPIVNHSGLMGELWLMDDLEWVTEQRQEIVSAYVRDVGVALDAIRQRDELSHLASTDRLTGILNRQGFDHRIREEMAGTLRRQSSFLLLILDLDFFKRLNDTQGHPAGDLALKTLAQNLCASVRESDIVSRTGGDEFTVVLTDLHFSPEARKVIERMKGNLGLKQFGLDVSIGVVEFPAEGRNYEELYRLADQRLYIGKNMGKGQIVFH</sequence>
<dbReference type="EMBL" id="CP007032">
    <property type="protein sequence ID" value="AHF07150.1"/>
    <property type="molecule type" value="Genomic_DNA"/>
</dbReference>
<dbReference type="InterPro" id="IPR000160">
    <property type="entry name" value="GGDEF_dom"/>
</dbReference>
<dbReference type="HOGENOM" id="CLU_523494_0_0_9"/>
<dbReference type="NCBIfam" id="TIGR00254">
    <property type="entry name" value="GGDEF"/>
    <property type="match status" value="1"/>
</dbReference>
<dbReference type="KEGG" id="dmt:DESME_08720"/>
<organism evidence="2 3">
    <name type="scientific">Desulfitobacterium metallireducens DSM 15288</name>
    <dbReference type="NCBI Taxonomy" id="871968"/>
    <lineage>
        <taxon>Bacteria</taxon>
        <taxon>Bacillati</taxon>
        <taxon>Bacillota</taxon>
        <taxon>Clostridia</taxon>
        <taxon>Eubacteriales</taxon>
        <taxon>Desulfitobacteriaceae</taxon>
        <taxon>Desulfitobacterium</taxon>
    </lineage>
</organism>
<dbReference type="AlphaFoldDB" id="W0E8G0"/>
<dbReference type="eggNOG" id="COG2199">
    <property type="taxonomic scope" value="Bacteria"/>
</dbReference>
<keyword evidence="3" id="KW-1185">Reference proteome</keyword>
<protein>
    <submittedName>
        <fullName evidence="2">Diguanylate cyclase</fullName>
    </submittedName>
</protein>